<name>A0A1B9GXV6_9TREE</name>
<evidence type="ECO:0000313" key="1">
    <source>
        <dbReference type="EMBL" id="OCF35853.1"/>
    </source>
</evidence>
<gene>
    <name evidence="1" type="ORF">I316_02346</name>
</gene>
<evidence type="ECO:0000313" key="2">
    <source>
        <dbReference type="Proteomes" id="UP000092666"/>
    </source>
</evidence>
<protein>
    <submittedName>
        <fullName evidence="1">Uncharacterized protein</fullName>
    </submittedName>
</protein>
<dbReference type="EMBL" id="KI669497">
    <property type="protein sequence ID" value="OCF35853.1"/>
    <property type="molecule type" value="Genomic_DNA"/>
</dbReference>
<organism evidence="1 2">
    <name type="scientific">Kwoniella heveanensis BCC8398</name>
    <dbReference type="NCBI Taxonomy" id="1296120"/>
    <lineage>
        <taxon>Eukaryota</taxon>
        <taxon>Fungi</taxon>
        <taxon>Dikarya</taxon>
        <taxon>Basidiomycota</taxon>
        <taxon>Agaricomycotina</taxon>
        <taxon>Tremellomycetes</taxon>
        <taxon>Tremellales</taxon>
        <taxon>Cryptococcaceae</taxon>
        <taxon>Kwoniella</taxon>
    </lineage>
</organism>
<dbReference type="OrthoDB" id="2772415at2759"/>
<dbReference type="Proteomes" id="UP000092666">
    <property type="component" value="Unassembled WGS sequence"/>
</dbReference>
<accession>A0A1B9GXV6</accession>
<dbReference type="AlphaFoldDB" id="A0A1B9GXV6"/>
<sequence>MYGPSRVFLQSGLKQGFRQMSSVKKGTITLVSVNTAPDRAKKVIGGVIERVKDKYDVVHAGNSTTIEGVRPLLLSTKPTPDVLFCASMWTPDEQDEVQRIAKETIPGIRTYGIPTGLHTKAGPEGIIQHLSERIDDILA</sequence>
<reference evidence="1 2" key="1">
    <citation type="submission" date="2013-07" db="EMBL/GenBank/DDBJ databases">
        <title>The Genome Sequence of Cryptococcus heveanensis BCC8398.</title>
        <authorList>
            <consortium name="The Broad Institute Genome Sequencing Platform"/>
            <person name="Cuomo C."/>
            <person name="Litvintseva A."/>
            <person name="Chen Y."/>
            <person name="Heitman J."/>
            <person name="Sun S."/>
            <person name="Springer D."/>
            <person name="Dromer F."/>
            <person name="Young S.K."/>
            <person name="Zeng Q."/>
            <person name="Gargeya S."/>
            <person name="Fitzgerald M."/>
            <person name="Abouelleil A."/>
            <person name="Alvarado L."/>
            <person name="Berlin A.M."/>
            <person name="Chapman S.B."/>
            <person name="Dewar J."/>
            <person name="Goldberg J."/>
            <person name="Griggs A."/>
            <person name="Gujja S."/>
            <person name="Hansen M."/>
            <person name="Howarth C."/>
            <person name="Imamovic A."/>
            <person name="Larimer J."/>
            <person name="McCowan C."/>
            <person name="Murphy C."/>
            <person name="Pearson M."/>
            <person name="Priest M."/>
            <person name="Roberts A."/>
            <person name="Saif S."/>
            <person name="Shea T."/>
            <person name="Sykes S."/>
            <person name="Wortman J."/>
            <person name="Nusbaum C."/>
            <person name="Birren B."/>
        </authorList>
    </citation>
    <scope>NUCLEOTIDE SEQUENCE [LARGE SCALE GENOMIC DNA]</scope>
    <source>
        <strain evidence="1 2">BCC8398</strain>
    </source>
</reference>
<reference evidence="2" key="2">
    <citation type="submission" date="2013-12" db="EMBL/GenBank/DDBJ databases">
        <title>Evolution of pathogenesis and genome organization in the Tremellales.</title>
        <authorList>
            <person name="Cuomo C."/>
            <person name="Litvintseva A."/>
            <person name="Heitman J."/>
            <person name="Chen Y."/>
            <person name="Sun S."/>
            <person name="Springer D."/>
            <person name="Dromer F."/>
            <person name="Young S."/>
            <person name="Zeng Q."/>
            <person name="Chapman S."/>
            <person name="Gujja S."/>
            <person name="Saif S."/>
            <person name="Birren B."/>
        </authorList>
    </citation>
    <scope>NUCLEOTIDE SEQUENCE [LARGE SCALE GENOMIC DNA]</scope>
    <source>
        <strain evidence="2">BCC8398</strain>
    </source>
</reference>
<keyword evidence="2" id="KW-1185">Reference proteome</keyword>
<proteinExistence type="predicted"/>